<evidence type="ECO:0000313" key="3">
    <source>
        <dbReference type="Proteomes" id="UP000694396"/>
    </source>
</evidence>
<dbReference type="Ensembl" id="ENSCRFT00000001121.1">
    <property type="protein sequence ID" value="ENSCRFP00000001070.1"/>
    <property type="gene ID" value="ENSCRFG00000000908.1"/>
</dbReference>
<feature type="region of interest" description="Disordered" evidence="1">
    <location>
        <begin position="129"/>
        <end position="160"/>
    </location>
</feature>
<keyword evidence="3" id="KW-1185">Reference proteome</keyword>
<reference evidence="2" key="1">
    <citation type="submission" date="2025-08" db="UniProtKB">
        <authorList>
            <consortium name="Ensembl"/>
        </authorList>
    </citation>
    <scope>IDENTIFICATION</scope>
</reference>
<proteinExistence type="predicted"/>
<evidence type="ECO:0000313" key="2">
    <source>
        <dbReference type="Ensembl" id="ENSCRFP00000001070.1"/>
    </source>
</evidence>
<name>A0A8C3NQK3_9PASS</name>
<evidence type="ECO:0000256" key="1">
    <source>
        <dbReference type="SAM" id="MobiDB-lite"/>
    </source>
</evidence>
<reference evidence="2" key="2">
    <citation type="submission" date="2025-09" db="UniProtKB">
        <authorList>
            <consortium name="Ensembl"/>
        </authorList>
    </citation>
    <scope>IDENTIFICATION</scope>
</reference>
<feature type="compositionally biased region" description="Low complexity" evidence="1">
    <location>
        <begin position="147"/>
        <end position="160"/>
    </location>
</feature>
<organism evidence="2 3">
    <name type="scientific">Cyanoderma ruficeps</name>
    <name type="common">rufous-capped babbler</name>
    <dbReference type="NCBI Taxonomy" id="181631"/>
    <lineage>
        <taxon>Eukaryota</taxon>
        <taxon>Metazoa</taxon>
        <taxon>Chordata</taxon>
        <taxon>Craniata</taxon>
        <taxon>Vertebrata</taxon>
        <taxon>Euteleostomi</taxon>
        <taxon>Archelosauria</taxon>
        <taxon>Archosauria</taxon>
        <taxon>Dinosauria</taxon>
        <taxon>Saurischia</taxon>
        <taxon>Theropoda</taxon>
        <taxon>Coelurosauria</taxon>
        <taxon>Aves</taxon>
        <taxon>Neognathae</taxon>
        <taxon>Neoaves</taxon>
        <taxon>Telluraves</taxon>
        <taxon>Australaves</taxon>
        <taxon>Passeriformes</taxon>
        <taxon>Sylvioidea</taxon>
        <taxon>Timaliidae</taxon>
        <taxon>Cyanoderma</taxon>
    </lineage>
</organism>
<dbReference type="AlphaFoldDB" id="A0A8C3NQK3"/>
<feature type="region of interest" description="Disordered" evidence="1">
    <location>
        <begin position="87"/>
        <end position="113"/>
    </location>
</feature>
<protein>
    <submittedName>
        <fullName evidence="2">Uncharacterized protein</fullName>
    </submittedName>
</protein>
<accession>A0A8C3NQK3</accession>
<dbReference type="Proteomes" id="UP000694396">
    <property type="component" value="Unplaced"/>
</dbReference>
<sequence length="160" mass="15993">AVLTQGIYFSFMQDTTAPVGAAGHALAVGAAAHAQLQVLLLCEGPGHLLGSTDGEGQLAAGLAHGDGGADVVSADLHVPARAALPDHQAAPTWTSGARCRTRRRGRGRAGAALPPHTLSCSVGSCTGKRLGETGRLPGRGDGMGMGSLSSPHHLPPSSLL</sequence>